<feature type="transmembrane region" description="Helical" evidence="1">
    <location>
        <begin position="20"/>
        <end position="41"/>
    </location>
</feature>
<proteinExistence type="predicted"/>
<protein>
    <submittedName>
        <fullName evidence="2">Uncharacterized protein</fullName>
    </submittedName>
</protein>
<keyword evidence="1" id="KW-0472">Membrane</keyword>
<evidence type="ECO:0000313" key="2">
    <source>
        <dbReference type="EMBL" id="MBW29407.1"/>
    </source>
</evidence>
<accession>A0A2M3ZLG3</accession>
<name>A0A2M3ZLG3_9DIPT</name>
<evidence type="ECO:0000256" key="1">
    <source>
        <dbReference type="SAM" id="Phobius"/>
    </source>
</evidence>
<keyword evidence="1" id="KW-0812">Transmembrane</keyword>
<dbReference type="AlphaFoldDB" id="A0A2M3ZLG3"/>
<keyword evidence="1" id="KW-1133">Transmembrane helix</keyword>
<reference evidence="2" key="1">
    <citation type="submission" date="2018-01" db="EMBL/GenBank/DDBJ databases">
        <title>An insight into the sialome of Amazonian anophelines.</title>
        <authorList>
            <person name="Ribeiro J.M."/>
            <person name="Scarpassa V."/>
            <person name="Calvo E."/>
        </authorList>
    </citation>
    <scope>NUCLEOTIDE SEQUENCE</scope>
    <source>
        <tissue evidence="2">Salivary glands</tissue>
    </source>
</reference>
<dbReference type="EMBL" id="GGFM01008656">
    <property type="protein sequence ID" value="MBW29407.1"/>
    <property type="molecule type" value="Transcribed_RNA"/>
</dbReference>
<organism evidence="2">
    <name type="scientific">Anopheles braziliensis</name>
    <dbReference type="NCBI Taxonomy" id="58242"/>
    <lineage>
        <taxon>Eukaryota</taxon>
        <taxon>Metazoa</taxon>
        <taxon>Ecdysozoa</taxon>
        <taxon>Arthropoda</taxon>
        <taxon>Hexapoda</taxon>
        <taxon>Insecta</taxon>
        <taxon>Pterygota</taxon>
        <taxon>Neoptera</taxon>
        <taxon>Endopterygota</taxon>
        <taxon>Diptera</taxon>
        <taxon>Nematocera</taxon>
        <taxon>Culicoidea</taxon>
        <taxon>Culicidae</taxon>
        <taxon>Anophelinae</taxon>
        <taxon>Anopheles</taxon>
    </lineage>
</organism>
<sequence>MLLRTWLCAHLHRSFLPSFPLFAAGFFLRLFLCCVCPIPVLQDSRLQIDRCALVSRGSQPPPLSSSPATGAAGARWLFLR</sequence>